<dbReference type="InterPro" id="IPR021109">
    <property type="entry name" value="Peptidase_aspartic_dom_sf"/>
</dbReference>
<organism evidence="2 4">
    <name type="scientific">Cucumis melo var. makuwa</name>
    <name type="common">Oriental melon</name>
    <dbReference type="NCBI Taxonomy" id="1194695"/>
    <lineage>
        <taxon>Eukaryota</taxon>
        <taxon>Viridiplantae</taxon>
        <taxon>Streptophyta</taxon>
        <taxon>Embryophyta</taxon>
        <taxon>Tracheophyta</taxon>
        <taxon>Spermatophyta</taxon>
        <taxon>Magnoliopsida</taxon>
        <taxon>eudicotyledons</taxon>
        <taxon>Gunneridae</taxon>
        <taxon>Pentapetalae</taxon>
        <taxon>rosids</taxon>
        <taxon>fabids</taxon>
        <taxon>Cucurbitales</taxon>
        <taxon>Cucurbitaceae</taxon>
        <taxon>Benincaseae</taxon>
        <taxon>Cucumis</taxon>
    </lineage>
</organism>
<sequence>MNDFETVALTQAICDVFKNGVVEKMTYPGSFIVPCSIGGMDLGCARCNLEANINLIFLSIFKKLGIGEVQPTQMAFQITDKSITRPKGKIEEVLVKVDKFLFHAYFVILDFKADREVPIILGWPFLSIGRALINVHQGGIDYAA</sequence>
<dbReference type="PANTHER" id="PTHR33067:SF39">
    <property type="entry name" value="TRANSCRIPTION FACTOR INTERACTOR AND REGULATOR CCHC(ZN) FAMILY"/>
    <property type="match status" value="1"/>
</dbReference>
<protein>
    <submittedName>
        <fullName evidence="2">Uncharacterized protein</fullName>
    </submittedName>
</protein>
<dbReference type="Proteomes" id="UP000321947">
    <property type="component" value="Unassembled WGS sequence"/>
</dbReference>
<name>A0A5D3DSI6_CUCMM</name>
<reference evidence="3 4" key="1">
    <citation type="submission" date="2019-08" db="EMBL/GenBank/DDBJ databases">
        <title>Draft genome sequences of two oriental melons (Cucumis melo L. var makuwa).</title>
        <authorList>
            <person name="Kwon S.-Y."/>
        </authorList>
    </citation>
    <scope>NUCLEOTIDE SEQUENCE [LARGE SCALE GENOMIC DNA]</scope>
    <source>
        <strain evidence="4">cv. Chang Bougi</strain>
        <strain evidence="3">cv. SW 3</strain>
        <tissue evidence="2">Leaf</tissue>
    </source>
</reference>
<evidence type="ECO:0000313" key="4">
    <source>
        <dbReference type="Proteomes" id="UP000321947"/>
    </source>
</evidence>
<dbReference type="Proteomes" id="UP000321393">
    <property type="component" value="Unassembled WGS sequence"/>
</dbReference>
<gene>
    <name evidence="2" type="ORF">E5676_scaffold124G00040</name>
    <name evidence="1" type="ORF">E6C27_scaffold67G006360</name>
</gene>
<proteinExistence type="predicted"/>
<dbReference type="PANTHER" id="PTHR33067">
    <property type="entry name" value="RNA-DIRECTED DNA POLYMERASE-RELATED"/>
    <property type="match status" value="1"/>
</dbReference>
<accession>A0A5D3DSI6</accession>
<evidence type="ECO:0000313" key="1">
    <source>
        <dbReference type="EMBL" id="KAA0042146.1"/>
    </source>
</evidence>
<dbReference type="EMBL" id="SSTE01016227">
    <property type="protein sequence ID" value="KAA0042146.1"/>
    <property type="molecule type" value="Genomic_DNA"/>
</dbReference>
<dbReference type="Gene3D" id="2.40.70.10">
    <property type="entry name" value="Acid Proteases"/>
    <property type="match status" value="1"/>
</dbReference>
<dbReference type="EMBL" id="SSTD01003357">
    <property type="protein sequence ID" value="TYK26721.1"/>
    <property type="molecule type" value="Genomic_DNA"/>
</dbReference>
<dbReference type="OrthoDB" id="778454at2759"/>
<evidence type="ECO:0000313" key="3">
    <source>
        <dbReference type="Proteomes" id="UP000321393"/>
    </source>
</evidence>
<comment type="caution">
    <text evidence="2">The sequence shown here is derived from an EMBL/GenBank/DDBJ whole genome shotgun (WGS) entry which is preliminary data.</text>
</comment>
<dbReference type="AlphaFoldDB" id="A0A5D3DSI6"/>
<dbReference type="CDD" id="cd00303">
    <property type="entry name" value="retropepsin_like"/>
    <property type="match status" value="1"/>
</dbReference>
<evidence type="ECO:0000313" key="2">
    <source>
        <dbReference type="EMBL" id="TYK26721.1"/>
    </source>
</evidence>